<dbReference type="InterPro" id="IPR001509">
    <property type="entry name" value="Epimerase_deHydtase"/>
</dbReference>
<evidence type="ECO:0000313" key="4">
    <source>
        <dbReference type="EMBL" id="GIF20419.1"/>
    </source>
</evidence>
<accession>A0A919TSN5</accession>
<feature type="domain" description="NAD-dependent epimerase/dehydratase" evidence="3">
    <location>
        <begin position="5"/>
        <end position="249"/>
    </location>
</feature>
<gene>
    <name evidence="4" type="ORF">Ate02nite_31490</name>
</gene>
<comment type="caution">
    <text evidence="4">The sequence shown here is derived from an EMBL/GenBank/DDBJ whole genome shotgun (WGS) entry which is preliminary data.</text>
</comment>
<proteinExistence type="inferred from homology"/>
<dbReference type="PANTHER" id="PTHR10366">
    <property type="entry name" value="NAD DEPENDENT EPIMERASE/DEHYDRATASE"/>
    <property type="match status" value="1"/>
</dbReference>
<dbReference type="SUPFAM" id="SSF51735">
    <property type="entry name" value="NAD(P)-binding Rossmann-fold domains"/>
    <property type="match status" value="1"/>
</dbReference>
<sequence length="353" mass="39118">MADTVLVTGGSGFVGSHLVRQLLGDGYAVRATVRDPGDPVKTAPLRRLGDEFPGRLELFRADLLQPGSFDDAVAGCRVVFHVASPFLMPEKISDGRNQVLEPALQGTRNVLEALAKSSSVERLVLTSTVGAIFGDYVDVEQMAGRTLSERYFNTSSTLANNPYHFAKVQAEQEAWRLVGAQDRFDMVVLNPGLILGPSFTPASDSGSLFLMNELMSGYFFYGAANFSFTLVDVRDVALAHVRAAALPSASGRYILARPEMVSFQEMGTIIRDRYPRHLRLPRHQVPDWAVRVLGPRFGLTPDYIRKHLGIRFPVDNHRSVDELGLTYRPAAETVLDHYESWRSHRAARRSASR</sequence>
<keyword evidence="5" id="KW-1185">Reference proteome</keyword>
<dbReference type="Gene3D" id="3.40.50.720">
    <property type="entry name" value="NAD(P)-binding Rossmann-like Domain"/>
    <property type="match status" value="1"/>
</dbReference>
<dbReference type="InterPro" id="IPR050425">
    <property type="entry name" value="NAD(P)_dehydrat-like"/>
</dbReference>
<dbReference type="Pfam" id="PF01370">
    <property type="entry name" value="Epimerase"/>
    <property type="match status" value="1"/>
</dbReference>
<keyword evidence="1" id="KW-0560">Oxidoreductase</keyword>
<dbReference type="AlphaFoldDB" id="A0A919TSN5"/>
<name>A0A919TSN5_9ACTN</name>
<evidence type="ECO:0000313" key="5">
    <source>
        <dbReference type="Proteomes" id="UP000623608"/>
    </source>
</evidence>
<dbReference type="Proteomes" id="UP000623608">
    <property type="component" value="Unassembled WGS sequence"/>
</dbReference>
<protein>
    <submittedName>
        <fullName evidence="4">Dihydroflavonol-4-reductase</fullName>
    </submittedName>
</protein>
<evidence type="ECO:0000259" key="3">
    <source>
        <dbReference type="Pfam" id="PF01370"/>
    </source>
</evidence>
<dbReference type="FunFam" id="3.40.50.720:FF:000085">
    <property type="entry name" value="Dihydroflavonol reductase"/>
    <property type="match status" value="1"/>
</dbReference>
<dbReference type="GO" id="GO:0016616">
    <property type="term" value="F:oxidoreductase activity, acting on the CH-OH group of donors, NAD or NADP as acceptor"/>
    <property type="evidence" value="ECO:0007669"/>
    <property type="project" value="TreeGrafter"/>
</dbReference>
<organism evidence="4 5">
    <name type="scientific">Paractinoplanes tereljensis</name>
    <dbReference type="NCBI Taxonomy" id="571912"/>
    <lineage>
        <taxon>Bacteria</taxon>
        <taxon>Bacillati</taxon>
        <taxon>Actinomycetota</taxon>
        <taxon>Actinomycetes</taxon>
        <taxon>Micromonosporales</taxon>
        <taxon>Micromonosporaceae</taxon>
        <taxon>Paractinoplanes</taxon>
    </lineage>
</organism>
<reference evidence="4" key="1">
    <citation type="submission" date="2021-01" db="EMBL/GenBank/DDBJ databases">
        <title>Whole genome shotgun sequence of Actinoplanes tereljensis NBRC 105297.</title>
        <authorList>
            <person name="Komaki H."/>
            <person name="Tamura T."/>
        </authorList>
    </citation>
    <scope>NUCLEOTIDE SEQUENCE</scope>
    <source>
        <strain evidence="4">NBRC 105297</strain>
    </source>
</reference>
<dbReference type="PANTHER" id="PTHR10366:SF564">
    <property type="entry name" value="STEROL-4-ALPHA-CARBOXYLATE 3-DEHYDROGENASE, DECARBOXYLATING"/>
    <property type="match status" value="1"/>
</dbReference>
<evidence type="ECO:0000256" key="2">
    <source>
        <dbReference type="ARBA" id="ARBA00023445"/>
    </source>
</evidence>
<dbReference type="RefSeq" id="WP_203806042.1">
    <property type="nucleotide sequence ID" value="NZ_BOMY01000022.1"/>
</dbReference>
<evidence type="ECO:0000256" key="1">
    <source>
        <dbReference type="ARBA" id="ARBA00023002"/>
    </source>
</evidence>
<comment type="similarity">
    <text evidence="2">Belongs to the NAD(P)-dependent epimerase/dehydratase family. Dihydroflavonol-4-reductase subfamily.</text>
</comment>
<dbReference type="InterPro" id="IPR036291">
    <property type="entry name" value="NAD(P)-bd_dom_sf"/>
</dbReference>
<dbReference type="EMBL" id="BOMY01000022">
    <property type="protein sequence ID" value="GIF20419.1"/>
    <property type="molecule type" value="Genomic_DNA"/>
</dbReference>